<feature type="region of interest" description="Disordered" evidence="1">
    <location>
        <begin position="1"/>
        <end position="32"/>
    </location>
</feature>
<feature type="compositionally biased region" description="Low complexity" evidence="1">
    <location>
        <begin position="133"/>
        <end position="144"/>
    </location>
</feature>
<feature type="compositionally biased region" description="Basic and acidic residues" evidence="1">
    <location>
        <begin position="195"/>
        <end position="209"/>
    </location>
</feature>
<sequence>MKRRRQRRIKRQADLAAARGHEHQQGPQADGLHTVISSKCNKKTCTDIANPMITHDLNRIIISIALIYYMERDRSSVGLNDMEAPRQSSSRGLVPCFWSTNRKKTRFCGPLKSTGPIGNCLLRLMSNPALDRSATTSVPSSSISDNPECTSTSNIFPEASTSEVRPFIPTDSEENKGDDSEKGDNEEVQSNNESNRNRESEEDKDRPETFIDLDVEMLYNI</sequence>
<evidence type="ECO:0000256" key="1">
    <source>
        <dbReference type="SAM" id="MobiDB-lite"/>
    </source>
</evidence>
<evidence type="ECO:0000313" key="3">
    <source>
        <dbReference type="Proteomes" id="UP000887013"/>
    </source>
</evidence>
<feature type="compositionally biased region" description="Basic and acidic residues" evidence="1">
    <location>
        <begin position="173"/>
        <end position="185"/>
    </location>
</feature>
<protein>
    <submittedName>
        <fullName evidence="2">Uncharacterized protein</fullName>
    </submittedName>
</protein>
<evidence type="ECO:0000313" key="2">
    <source>
        <dbReference type="EMBL" id="GFT02161.1"/>
    </source>
</evidence>
<keyword evidence="3" id="KW-1185">Reference proteome</keyword>
<dbReference type="EMBL" id="BMAW01055665">
    <property type="protein sequence ID" value="GFT02161.1"/>
    <property type="molecule type" value="Genomic_DNA"/>
</dbReference>
<proteinExistence type="predicted"/>
<comment type="caution">
    <text evidence="2">The sequence shown here is derived from an EMBL/GenBank/DDBJ whole genome shotgun (WGS) entry which is preliminary data.</text>
</comment>
<gene>
    <name evidence="2" type="ORF">NPIL_566531</name>
</gene>
<organism evidence="2 3">
    <name type="scientific">Nephila pilipes</name>
    <name type="common">Giant wood spider</name>
    <name type="synonym">Nephila maculata</name>
    <dbReference type="NCBI Taxonomy" id="299642"/>
    <lineage>
        <taxon>Eukaryota</taxon>
        <taxon>Metazoa</taxon>
        <taxon>Ecdysozoa</taxon>
        <taxon>Arthropoda</taxon>
        <taxon>Chelicerata</taxon>
        <taxon>Arachnida</taxon>
        <taxon>Araneae</taxon>
        <taxon>Araneomorphae</taxon>
        <taxon>Entelegynae</taxon>
        <taxon>Araneoidea</taxon>
        <taxon>Nephilidae</taxon>
        <taxon>Nephila</taxon>
    </lineage>
</organism>
<feature type="compositionally biased region" description="Basic residues" evidence="1">
    <location>
        <begin position="1"/>
        <end position="10"/>
    </location>
</feature>
<feature type="compositionally biased region" description="Polar residues" evidence="1">
    <location>
        <begin position="145"/>
        <end position="163"/>
    </location>
</feature>
<feature type="region of interest" description="Disordered" evidence="1">
    <location>
        <begin position="132"/>
        <end position="214"/>
    </location>
</feature>
<dbReference type="AlphaFoldDB" id="A0A8X6TCV1"/>
<accession>A0A8X6TCV1</accession>
<reference evidence="2" key="1">
    <citation type="submission" date="2020-08" db="EMBL/GenBank/DDBJ databases">
        <title>Multicomponent nature underlies the extraordinary mechanical properties of spider dragline silk.</title>
        <authorList>
            <person name="Kono N."/>
            <person name="Nakamura H."/>
            <person name="Mori M."/>
            <person name="Yoshida Y."/>
            <person name="Ohtoshi R."/>
            <person name="Malay A.D."/>
            <person name="Moran D.A.P."/>
            <person name="Tomita M."/>
            <person name="Numata K."/>
            <person name="Arakawa K."/>
        </authorList>
    </citation>
    <scope>NUCLEOTIDE SEQUENCE</scope>
</reference>
<dbReference type="Proteomes" id="UP000887013">
    <property type="component" value="Unassembled WGS sequence"/>
</dbReference>
<name>A0A8X6TCV1_NEPPI</name>